<dbReference type="PANTHER" id="PTHR13271">
    <property type="entry name" value="UNCHARACTERIZED PUTATIVE METHYLTRANSFERASE"/>
    <property type="match status" value="1"/>
</dbReference>
<reference evidence="2 4" key="1">
    <citation type="submission" date="2020-01" db="EMBL/GenBank/DDBJ databases">
        <authorList>
            <consortium name="DOE Joint Genome Institute"/>
            <person name="Haridas S."/>
            <person name="Albert R."/>
            <person name="Binder M."/>
            <person name="Bloem J."/>
            <person name="Labutti K."/>
            <person name="Salamov A."/>
            <person name="Andreopoulos B."/>
            <person name="Baker S.E."/>
            <person name="Barry K."/>
            <person name="Bills G."/>
            <person name="Bluhm B.H."/>
            <person name="Cannon C."/>
            <person name="Castanera R."/>
            <person name="Culley D.E."/>
            <person name="Daum C."/>
            <person name="Ezra D."/>
            <person name="Gonzalez J.B."/>
            <person name="Henrissat B."/>
            <person name="Kuo A."/>
            <person name="Liang C."/>
            <person name="Lipzen A."/>
            <person name="Lutzoni F."/>
            <person name="Magnuson J."/>
            <person name="Mondo S."/>
            <person name="Nolan M."/>
            <person name="Ohm R."/>
            <person name="Pangilinan J."/>
            <person name="Park H.-J."/>
            <person name="Ramirez L."/>
            <person name="Alfaro M."/>
            <person name="Sun H."/>
            <person name="Tritt A."/>
            <person name="Yoshinaga Y."/>
            <person name="Zwiers L.-H."/>
            <person name="Turgeon B.G."/>
            <person name="Goodwin S.B."/>
            <person name="Spatafora J.W."/>
            <person name="Crous P.W."/>
            <person name="Grigoriev I.V."/>
        </authorList>
    </citation>
    <scope>NUCLEOTIDE SEQUENCE</scope>
    <source>
        <strain evidence="2 4">CBS 781.70</strain>
    </source>
</reference>
<protein>
    <submittedName>
        <fullName evidence="2 4">SET domain-containing protein</fullName>
    </submittedName>
</protein>
<dbReference type="GO" id="GO:0005634">
    <property type="term" value="C:nucleus"/>
    <property type="evidence" value="ECO:0007669"/>
    <property type="project" value="TreeGrafter"/>
</dbReference>
<dbReference type="EMBL" id="ML975155">
    <property type="protein sequence ID" value="KAF1813298.1"/>
    <property type="molecule type" value="Genomic_DNA"/>
</dbReference>
<proteinExistence type="predicted"/>
<reference evidence="4" key="3">
    <citation type="submission" date="2025-04" db="UniProtKB">
        <authorList>
            <consortium name="RefSeq"/>
        </authorList>
    </citation>
    <scope>IDENTIFICATION</scope>
    <source>
        <strain evidence="4">CBS 781.70</strain>
    </source>
</reference>
<keyword evidence="3" id="KW-1185">Reference proteome</keyword>
<organism evidence="2">
    <name type="scientific">Eremomyces bilateralis CBS 781.70</name>
    <dbReference type="NCBI Taxonomy" id="1392243"/>
    <lineage>
        <taxon>Eukaryota</taxon>
        <taxon>Fungi</taxon>
        <taxon>Dikarya</taxon>
        <taxon>Ascomycota</taxon>
        <taxon>Pezizomycotina</taxon>
        <taxon>Dothideomycetes</taxon>
        <taxon>Dothideomycetes incertae sedis</taxon>
        <taxon>Eremomycetales</taxon>
        <taxon>Eremomycetaceae</taxon>
        <taxon>Eremomyces</taxon>
    </lineage>
</organism>
<reference evidence="4" key="2">
    <citation type="submission" date="2020-04" db="EMBL/GenBank/DDBJ databases">
        <authorList>
            <consortium name="NCBI Genome Project"/>
        </authorList>
    </citation>
    <scope>NUCLEOTIDE SEQUENCE</scope>
    <source>
        <strain evidence="4">CBS 781.70</strain>
    </source>
</reference>
<dbReference type="GO" id="GO:0016279">
    <property type="term" value="F:protein-lysine N-methyltransferase activity"/>
    <property type="evidence" value="ECO:0007669"/>
    <property type="project" value="TreeGrafter"/>
</dbReference>
<evidence type="ECO:0000259" key="1">
    <source>
        <dbReference type="PROSITE" id="PS50280"/>
    </source>
</evidence>
<dbReference type="Gene3D" id="3.90.1410.10">
    <property type="entry name" value="set domain protein methyltransferase, domain 1"/>
    <property type="match status" value="1"/>
</dbReference>
<dbReference type="AlphaFoldDB" id="A0A6G1G5K2"/>
<accession>A0A6G1G5K2</accession>
<sequence>MSQPFDEKTNAFLQWLNHCGAEVSNKIELQDLRQFKEGRGVVATAEIEEGETLFRIPRSLVLTAENSKLVQDHRAVIEDFNDEPWAMLILAMTYEYFRGRDSPWFPYLSILPTEFNTLMYWSDHELAELRGSTVLQRIGKKQADEDFLGRMIPLMLQHAEVFFNVQPGEPIPMMPDHLLALLHQFASTIMAYAFDLASPETGEADEDGYVSDPDEADCPKGLVPMADMLNADADRNNANLMSEPDFLEMKAIKPIVRGEQIFNDYGPLPRSELLRRYGYITDNYAIHDVVEIPSDVIIAAFHTLRPGTAMHQDVLGLVSSRLHPKKTPN</sequence>
<dbReference type="RefSeq" id="XP_033534929.1">
    <property type="nucleotide sequence ID" value="XM_033676276.1"/>
</dbReference>
<dbReference type="OrthoDB" id="341421at2759"/>
<dbReference type="PANTHER" id="PTHR13271:SF34">
    <property type="entry name" value="N-LYSINE METHYLTRANSFERASE SETD6"/>
    <property type="match status" value="1"/>
</dbReference>
<evidence type="ECO:0000313" key="2">
    <source>
        <dbReference type="EMBL" id="KAF1813298.1"/>
    </source>
</evidence>
<dbReference type="PROSITE" id="PS50280">
    <property type="entry name" value="SET"/>
    <property type="match status" value="1"/>
</dbReference>
<name>A0A6G1G5K2_9PEZI</name>
<dbReference type="GeneID" id="54416846"/>
<dbReference type="Proteomes" id="UP000504638">
    <property type="component" value="Unplaced"/>
</dbReference>
<dbReference type="Pfam" id="PF00856">
    <property type="entry name" value="SET"/>
    <property type="match status" value="1"/>
</dbReference>
<dbReference type="FunFam" id="3.90.1410.10:FF:000007">
    <property type="entry name" value="Ribosomal lysine N-methyltransferase 4"/>
    <property type="match status" value="1"/>
</dbReference>
<evidence type="ECO:0000313" key="4">
    <source>
        <dbReference type="RefSeq" id="XP_033534929.1"/>
    </source>
</evidence>
<feature type="domain" description="SET" evidence="1">
    <location>
        <begin position="25"/>
        <end position="266"/>
    </location>
</feature>
<dbReference type="SUPFAM" id="SSF82199">
    <property type="entry name" value="SET domain"/>
    <property type="match status" value="1"/>
</dbReference>
<evidence type="ECO:0000313" key="3">
    <source>
        <dbReference type="Proteomes" id="UP000504638"/>
    </source>
</evidence>
<gene>
    <name evidence="2 4" type="ORF">P152DRAFT_394881</name>
</gene>
<dbReference type="InterPro" id="IPR046341">
    <property type="entry name" value="SET_dom_sf"/>
</dbReference>
<dbReference type="InterPro" id="IPR050600">
    <property type="entry name" value="SETD3_SETD6_MTase"/>
</dbReference>
<dbReference type="InterPro" id="IPR001214">
    <property type="entry name" value="SET_dom"/>
</dbReference>